<dbReference type="AlphaFoldDB" id="A0A815GV80"/>
<name>A0A815GV80_ADIRI</name>
<comment type="caution">
    <text evidence="3">The sequence shown here is derived from an EMBL/GenBank/DDBJ whole genome shotgun (WGS) entry which is preliminary data.</text>
</comment>
<gene>
    <name evidence="2" type="ORF">EDS130_LOCUS24365</name>
    <name evidence="3" type="ORF">XAT740_LOCUS31082</name>
</gene>
<keyword evidence="4" id="KW-1185">Reference proteome</keyword>
<evidence type="ECO:0000256" key="1">
    <source>
        <dbReference type="SAM" id="MobiDB-lite"/>
    </source>
</evidence>
<accession>A0A815GV80</accession>
<dbReference type="Proteomes" id="UP000663852">
    <property type="component" value="Unassembled WGS sequence"/>
</dbReference>
<evidence type="ECO:0000313" key="3">
    <source>
        <dbReference type="EMBL" id="CAF1343409.1"/>
    </source>
</evidence>
<dbReference type="EMBL" id="CAJNOJ010000138">
    <property type="protein sequence ID" value="CAF1183204.1"/>
    <property type="molecule type" value="Genomic_DNA"/>
</dbReference>
<dbReference type="EMBL" id="CAJNOR010002807">
    <property type="protein sequence ID" value="CAF1343409.1"/>
    <property type="molecule type" value="Genomic_DNA"/>
</dbReference>
<sequence length="75" mass="8450">MTATTIRYELFTKNTDSTHVEKSGPEPTGAGFFRTFHGSKIPDRIQPVEIRPVPALPKRKSKESQQQLPENSNEP</sequence>
<protein>
    <submittedName>
        <fullName evidence="3">Uncharacterized protein</fullName>
    </submittedName>
</protein>
<dbReference type="Proteomes" id="UP000663828">
    <property type="component" value="Unassembled WGS sequence"/>
</dbReference>
<feature type="compositionally biased region" description="Polar residues" evidence="1">
    <location>
        <begin position="64"/>
        <end position="75"/>
    </location>
</feature>
<evidence type="ECO:0000313" key="4">
    <source>
        <dbReference type="Proteomes" id="UP000663828"/>
    </source>
</evidence>
<organism evidence="3 4">
    <name type="scientific">Adineta ricciae</name>
    <name type="common">Rotifer</name>
    <dbReference type="NCBI Taxonomy" id="249248"/>
    <lineage>
        <taxon>Eukaryota</taxon>
        <taxon>Metazoa</taxon>
        <taxon>Spiralia</taxon>
        <taxon>Gnathifera</taxon>
        <taxon>Rotifera</taxon>
        <taxon>Eurotatoria</taxon>
        <taxon>Bdelloidea</taxon>
        <taxon>Adinetida</taxon>
        <taxon>Adinetidae</taxon>
        <taxon>Adineta</taxon>
    </lineage>
</organism>
<feature type="region of interest" description="Disordered" evidence="1">
    <location>
        <begin position="39"/>
        <end position="75"/>
    </location>
</feature>
<evidence type="ECO:0000313" key="2">
    <source>
        <dbReference type="EMBL" id="CAF1183204.1"/>
    </source>
</evidence>
<proteinExistence type="predicted"/>
<reference evidence="3" key="1">
    <citation type="submission" date="2021-02" db="EMBL/GenBank/DDBJ databases">
        <authorList>
            <person name="Nowell W R."/>
        </authorList>
    </citation>
    <scope>NUCLEOTIDE SEQUENCE</scope>
</reference>